<evidence type="ECO:0000256" key="5">
    <source>
        <dbReference type="ARBA" id="ARBA00022825"/>
    </source>
</evidence>
<dbReference type="InterPro" id="IPR001314">
    <property type="entry name" value="Peptidase_S1A"/>
</dbReference>
<evidence type="ECO:0000256" key="1">
    <source>
        <dbReference type="ARBA" id="ARBA00004613"/>
    </source>
</evidence>
<dbReference type="InterPro" id="IPR050127">
    <property type="entry name" value="Serine_Proteases_S1"/>
</dbReference>
<dbReference type="FunFam" id="2.40.10.10:FF:000002">
    <property type="entry name" value="Transmembrane protease serine"/>
    <property type="match status" value="1"/>
</dbReference>
<dbReference type="CDD" id="cd00190">
    <property type="entry name" value="Tryp_SPc"/>
    <property type="match status" value="1"/>
</dbReference>
<evidence type="ECO:0000259" key="9">
    <source>
        <dbReference type="PROSITE" id="PS50240"/>
    </source>
</evidence>
<dbReference type="InterPro" id="IPR043504">
    <property type="entry name" value="Peptidase_S1_PA_chymotrypsin"/>
</dbReference>
<evidence type="ECO:0000256" key="4">
    <source>
        <dbReference type="ARBA" id="ARBA00022801"/>
    </source>
</evidence>
<name>A0AAD9KAH1_9ANNE</name>
<comment type="caution">
    <text evidence="10">The sequence shown here is derived from an EMBL/GenBank/DDBJ whole genome shotgun (WGS) entry which is preliminary data.</text>
</comment>
<dbReference type="PROSITE" id="PS00135">
    <property type="entry name" value="TRYPSIN_SER"/>
    <property type="match status" value="1"/>
</dbReference>
<dbReference type="SMART" id="SM00020">
    <property type="entry name" value="Tryp_SPc"/>
    <property type="match status" value="1"/>
</dbReference>
<evidence type="ECO:0000256" key="3">
    <source>
        <dbReference type="ARBA" id="ARBA00022670"/>
    </source>
</evidence>
<sequence>SGTDNTQGNGGTFVNSDVCGQRQTFKSLIGELEKMLKYNTNDRGVAEGKIVNGKPAAIAEFPWVAYLKIPATGGSYFMCGGSLIAKNWVLTAAHCLESLGNLDKFNVRVETIRNDIALIKLGKKANVEMPHINTICLSKEDFSIGTKCIVAGWGNTMTAGHKTSDILLRADIRIEENSKCPYSNGLADTQLCAGGYIKHNALSLADSCQGDSGGPLFCLRRDGVYYQAGIVSYGAKCGDPSAVGVYTAVPKYIDWINSVIGGNN</sequence>
<keyword evidence="6" id="KW-1015">Disulfide bond</keyword>
<dbReference type="PROSITE" id="PS50240">
    <property type="entry name" value="TRYPSIN_DOM"/>
    <property type="match status" value="1"/>
</dbReference>
<gene>
    <name evidence="10" type="ORF">LSH36_25g10129</name>
</gene>
<keyword evidence="4 8" id="KW-0378">Hydrolase</keyword>
<evidence type="ECO:0000256" key="6">
    <source>
        <dbReference type="ARBA" id="ARBA00023157"/>
    </source>
</evidence>
<organism evidence="10 11">
    <name type="scientific">Paralvinella palmiformis</name>
    <dbReference type="NCBI Taxonomy" id="53620"/>
    <lineage>
        <taxon>Eukaryota</taxon>
        <taxon>Metazoa</taxon>
        <taxon>Spiralia</taxon>
        <taxon>Lophotrochozoa</taxon>
        <taxon>Annelida</taxon>
        <taxon>Polychaeta</taxon>
        <taxon>Sedentaria</taxon>
        <taxon>Canalipalpata</taxon>
        <taxon>Terebellida</taxon>
        <taxon>Terebelliformia</taxon>
        <taxon>Alvinellidae</taxon>
        <taxon>Paralvinella</taxon>
    </lineage>
</organism>
<keyword evidence="11" id="KW-1185">Reference proteome</keyword>
<dbReference type="InterPro" id="IPR033116">
    <property type="entry name" value="TRYPSIN_SER"/>
</dbReference>
<keyword evidence="5 8" id="KW-0720">Serine protease</keyword>
<evidence type="ECO:0000256" key="7">
    <source>
        <dbReference type="ARBA" id="ARBA00024195"/>
    </source>
</evidence>
<feature type="domain" description="Peptidase S1" evidence="9">
    <location>
        <begin position="50"/>
        <end position="261"/>
    </location>
</feature>
<dbReference type="AlphaFoldDB" id="A0AAD9KAH1"/>
<comment type="similarity">
    <text evidence="7">Belongs to the peptidase S1 family. CLIP subfamily.</text>
</comment>
<evidence type="ECO:0000256" key="8">
    <source>
        <dbReference type="RuleBase" id="RU363034"/>
    </source>
</evidence>
<dbReference type="GO" id="GO:0006508">
    <property type="term" value="P:proteolysis"/>
    <property type="evidence" value="ECO:0007669"/>
    <property type="project" value="UniProtKB-KW"/>
</dbReference>
<dbReference type="InterPro" id="IPR001254">
    <property type="entry name" value="Trypsin_dom"/>
</dbReference>
<dbReference type="GO" id="GO:0005615">
    <property type="term" value="C:extracellular space"/>
    <property type="evidence" value="ECO:0007669"/>
    <property type="project" value="TreeGrafter"/>
</dbReference>
<reference evidence="10" key="1">
    <citation type="journal article" date="2023" name="Mol. Biol. Evol.">
        <title>Third-Generation Sequencing Reveals the Adaptive Role of the Epigenome in Three Deep-Sea Polychaetes.</title>
        <authorList>
            <person name="Perez M."/>
            <person name="Aroh O."/>
            <person name="Sun Y."/>
            <person name="Lan Y."/>
            <person name="Juniper S.K."/>
            <person name="Young C.R."/>
            <person name="Angers B."/>
            <person name="Qian P.Y."/>
        </authorList>
    </citation>
    <scope>NUCLEOTIDE SEQUENCE</scope>
    <source>
        <strain evidence="10">P08H-3</strain>
    </source>
</reference>
<protein>
    <recommendedName>
        <fullName evidence="9">Peptidase S1 domain-containing protein</fullName>
    </recommendedName>
</protein>
<dbReference type="EMBL" id="JAODUP010000025">
    <property type="protein sequence ID" value="KAK2167727.1"/>
    <property type="molecule type" value="Genomic_DNA"/>
</dbReference>
<dbReference type="Proteomes" id="UP001208570">
    <property type="component" value="Unassembled WGS sequence"/>
</dbReference>
<feature type="non-terminal residue" evidence="10">
    <location>
        <position position="264"/>
    </location>
</feature>
<dbReference type="Pfam" id="PF00089">
    <property type="entry name" value="Trypsin"/>
    <property type="match status" value="1"/>
</dbReference>
<evidence type="ECO:0000313" key="10">
    <source>
        <dbReference type="EMBL" id="KAK2167727.1"/>
    </source>
</evidence>
<dbReference type="PROSITE" id="PS00134">
    <property type="entry name" value="TRYPSIN_HIS"/>
    <property type="match status" value="1"/>
</dbReference>
<comment type="subcellular location">
    <subcellularLocation>
        <location evidence="1">Secreted</location>
    </subcellularLocation>
</comment>
<evidence type="ECO:0000313" key="11">
    <source>
        <dbReference type="Proteomes" id="UP001208570"/>
    </source>
</evidence>
<keyword evidence="3 8" id="KW-0645">Protease</keyword>
<keyword evidence="2" id="KW-0964">Secreted</keyword>
<dbReference type="SUPFAM" id="SSF50494">
    <property type="entry name" value="Trypsin-like serine proteases"/>
    <property type="match status" value="1"/>
</dbReference>
<evidence type="ECO:0000256" key="2">
    <source>
        <dbReference type="ARBA" id="ARBA00022525"/>
    </source>
</evidence>
<dbReference type="GO" id="GO:0004252">
    <property type="term" value="F:serine-type endopeptidase activity"/>
    <property type="evidence" value="ECO:0007669"/>
    <property type="project" value="InterPro"/>
</dbReference>
<dbReference type="InterPro" id="IPR009003">
    <property type="entry name" value="Peptidase_S1_PA"/>
</dbReference>
<accession>A0AAD9KAH1</accession>
<dbReference type="InterPro" id="IPR018114">
    <property type="entry name" value="TRYPSIN_HIS"/>
</dbReference>
<dbReference type="Gene3D" id="2.40.10.10">
    <property type="entry name" value="Trypsin-like serine proteases"/>
    <property type="match status" value="2"/>
</dbReference>
<proteinExistence type="inferred from homology"/>
<dbReference type="PRINTS" id="PR00722">
    <property type="entry name" value="CHYMOTRYPSIN"/>
</dbReference>
<dbReference type="PANTHER" id="PTHR24264:SF65">
    <property type="entry name" value="SRCR DOMAIN-CONTAINING PROTEIN"/>
    <property type="match status" value="1"/>
</dbReference>
<dbReference type="PANTHER" id="PTHR24264">
    <property type="entry name" value="TRYPSIN-RELATED"/>
    <property type="match status" value="1"/>
</dbReference>